<comment type="caution">
    <text evidence="1">The sequence shown here is derived from an EMBL/GenBank/DDBJ whole genome shotgun (WGS) entry which is preliminary data.</text>
</comment>
<evidence type="ECO:0000313" key="2">
    <source>
        <dbReference type="Proteomes" id="UP001217089"/>
    </source>
</evidence>
<evidence type="ECO:0000313" key="1">
    <source>
        <dbReference type="EMBL" id="KAJ8297686.1"/>
    </source>
</evidence>
<proteinExistence type="predicted"/>
<gene>
    <name evidence="1" type="ORF">KUTeg_024217</name>
</gene>
<dbReference type="InterPro" id="IPR043129">
    <property type="entry name" value="ATPase_NBD"/>
</dbReference>
<protein>
    <recommendedName>
        <fullName evidence="3">Anhydro-N-acetylmuramic acid kinase</fullName>
    </recommendedName>
</protein>
<dbReference type="SUPFAM" id="SSF53067">
    <property type="entry name" value="Actin-like ATPase domain"/>
    <property type="match status" value="1"/>
</dbReference>
<reference evidence="1 2" key="1">
    <citation type="submission" date="2022-12" db="EMBL/GenBank/DDBJ databases">
        <title>Chromosome-level genome of Tegillarca granosa.</title>
        <authorList>
            <person name="Kim J."/>
        </authorList>
    </citation>
    <scope>NUCLEOTIDE SEQUENCE [LARGE SCALE GENOMIC DNA]</scope>
    <source>
        <strain evidence="1">Teg-2019</strain>
        <tissue evidence="1">Adductor muscle</tissue>
    </source>
</reference>
<evidence type="ECO:0008006" key="3">
    <source>
        <dbReference type="Google" id="ProtNLM"/>
    </source>
</evidence>
<dbReference type="EMBL" id="JARBDR010000923">
    <property type="protein sequence ID" value="KAJ8297686.1"/>
    <property type="molecule type" value="Genomic_DNA"/>
</dbReference>
<name>A0ABQ9E1U1_TEGGR</name>
<keyword evidence="2" id="KW-1185">Reference proteome</keyword>
<dbReference type="Proteomes" id="UP001217089">
    <property type="component" value="Unassembled WGS sequence"/>
</dbReference>
<accession>A0ABQ9E1U1</accession>
<organism evidence="1 2">
    <name type="scientific">Tegillarca granosa</name>
    <name type="common">Malaysian cockle</name>
    <name type="synonym">Anadara granosa</name>
    <dbReference type="NCBI Taxonomy" id="220873"/>
    <lineage>
        <taxon>Eukaryota</taxon>
        <taxon>Metazoa</taxon>
        <taxon>Spiralia</taxon>
        <taxon>Lophotrochozoa</taxon>
        <taxon>Mollusca</taxon>
        <taxon>Bivalvia</taxon>
        <taxon>Autobranchia</taxon>
        <taxon>Pteriomorphia</taxon>
        <taxon>Arcoida</taxon>
        <taxon>Arcoidea</taxon>
        <taxon>Arcidae</taxon>
        <taxon>Tegillarca</taxon>
    </lineage>
</organism>
<dbReference type="Pfam" id="PF03702">
    <property type="entry name" value="AnmK"/>
    <property type="match status" value="1"/>
</dbReference>
<dbReference type="PANTHER" id="PTHR30605">
    <property type="entry name" value="ANHYDRO-N-ACETYLMURAMIC ACID KINASE"/>
    <property type="match status" value="1"/>
</dbReference>
<dbReference type="PANTHER" id="PTHR30605:SF0">
    <property type="entry name" value="ANHYDRO-N-ACETYLMURAMIC ACID KINASE"/>
    <property type="match status" value="1"/>
</dbReference>
<dbReference type="InterPro" id="IPR005338">
    <property type="entry name" value="Anhydro_N_Ac-Mur_kinase"/>
</dbReference>
<dbReference type="Gene3D" id="3.30.420.40">
    <property type="match status" value="2"/>
</dbReference>
<sequence length="335" mass="37688">MEYGKYIGKTVLKFLENNEIPATSVDFVASHGHTVFHNPKEGYTFQLGDGETTSSYFSWPFVCNFRTKDVALGGQGAPLVPVGEKYLFNPHDICINLGGIANIGLKTGGGSGHDICPCNYVTNMLAKQYNRDLEYDRDGEIASRGNVIQEIYDKLEALEFYQEGPPKSLGPDWINTNIIPLLDTKTYNIPDLMRTFVEHVANRIATSCLENYVQMRKRNRCHPETANVLVTGGGAFNKILMQLLREKLKENKMEIEEADSDTINFKEALIFGFLGLKCLLGEENIYSGITGSRNNSVSGSIHRPIQSGSTPTKFDKFFFQLRRQRSLSMNYYDED</sequence>